<dbReference type="SUPFAM" id="SSF53474">
    <property type="entry name" value="alpha/beta-Hydrolases"/>
    <property type="match status" value="1"/>
</dbReference>
<gene>
    <name evidence="3" type="ORF">V3328_25595</name>
</gene>
<dbReference type="RefSeq" id="WP_340332566.1">
    <property type="nucleotide sequence ID" value="NZ_JAZHOF010000014.1"/>
</dbReference>
<dbReference type="GO" id="GO:0008236">
    <property type="term" value="F:serine-type peptidase activity"/>
    <property type="evidence" value="ECO:0007669"/>
    <property type="project" value="InterPro"/>
</dbReference>
<reference evidence="3 4" key="1">
    <citation type="submission" date="2024-02" db="EMBL/GenBank/DDBJ databases">
        <title>Genome analysis and characterization of Microbaculum marinisediminis sp. nov., isolated from marine sediment.</title>
        <authorList>
            <person name="Du Z.-J."/>
            <person name="Ye Y.-Q."/>
            <person name="Zhang Z.-R."/>
            <person name="Yuan S.-M."/>
            <person name="Zhang X.-Y."/>
        </authorList>
    </citation>
    <scope>NUCLEOTIDE SEQUENCE [LARGE SCALE GENOMIC DNA]</scope>
    <source>
        <strain evidence="3 4">SDUM1044001</strain>
    </source>
</reference>
<keyword evidence="1" id="KW-0378">Hydrolase</keyword>
<proteinExistence type="predicted"/>
<sequence length="301" mass="32482">MRRIIGWGLALVLVAVLAAAAYVWLSITGYFVHKRTPAELLALLEPDIVISKPDGAGPFPAILLYSGCEGLFRDDKRLALMGIYSDLAVAEGVVAIVVDSFTPRGIGYETAVGDVCSGWLLRGAERAGDVAVTIPFARDLPYVDPERLAVAGWSHGGWTVMDFLAMPPDALVPQSLTEWPEDPFAGLTSVYLTYPYCGMNASGFPTLAPSRGFAEPLPVWAIHGTADTTADPVPCHEAYARVLAEGAPVDTATIEGATHAFDRPDVDPASTSKYNPEFAEIAYRRFRHFLRDVLIPGREGF</sequence>
<dbReference type="EMBL" id="JAZHOF010000014">
    <property type="protein sequence ID" value="MEJ8574874.1"/>
    <property type="molecule type" value="Genomic_DNA"/>
</dbReference>
<dbReference type="Proteomes" id="UP001378188">
    <property type="component" value="Unassembled WGS sequence"/>
</dbReference>
<protein>
    <submittedName>
        <fullName evidence="3">Prolyl oligopeptidase family serine peptidase</fullName>
    </submittedName>
</protein>
<accession>A0AAW9RMN8</accession>
<comment type="caution">
    <text evidence="3">The sequence shown here is derived from an EMBL/GenBank/DDBJ whole genome shotgun (WGS) entry which is preliminary data.</text>
</comment>
<dbReference type="InterPro" id="IPR001375">
    <property type="entry name" value="Peptidase_S9_cat"/>
</dbReference>
<dbReference type="GO" id="GO:0052689">
    <property type="term" value="F:carboxylic ester hydrolase activity"/>
    <property type="evidence" value="ECO:0007669"/>
    <property type="project" value="UniProtKB-ARBA"/>
</dbReference>
<evidence type="ECO:0000256" key="1">
    <source>
        <dbReference type="ARBA" id="ARBA00022801"/>
    </source>
</evidence>
<dbReference type="GO" id="GO:0006508">
    <property type="term" value="P:proteolysis"/>
    <property type="evidence" value="ECO:0007669"/>
    <property type="project" value="InterPro"/>
</dbReference>
<evidence type="ECO:0000313" key="3">
    <source>
        <dbReference type="EMBL" id="MEJ8574874.1"/>
    </source>
</evidence>
<keyword evidence="4" id="KW-1185">Reference proteome</keyword>
<dbReference type="InterPro" id="IPR029058">
    <property type="entry name" value="AB_hydrolase_fold"/>
</dbReference>
<dbReference type="InterPro" id="IPR050261">
    <property type="entry name" value="FrsA_esterase"/>
</dbReference>
<evidence type="ECO:0000259" key="2">
    <source>
        <dbReference type="Pfam" id="PF00326"/>
    </source>
</evidence>
<organism evidence="3 4">
    <name type="scientific">Microbaculum marinum</name>
    <dbReference type="NCBI Taxonomy" id="1764581"/>
    <lineage>
        <taxon>Bacteria</taxon>
        <taxon>Pseudomonadati</taxon>
        <taxon>Pseudomonadota</taxon>
        <taxon>Alphaproteobacteria</taxon>
        <taxon>Hyphomicrobiales</taxon>
        <taxon>Tepidamorphaceae</taxon>
        <taxon>Microbaculum</taxon>
    </lineage>
</organism>
<dbReference type="PANTHER" id="PTHR22946">
    <property type="entry name" value="DIENELACTONE HYDROLASE DOMAIN-CONTAINING PROTEIN-RELATED"/>
    <property type="match status" value="1"/>
</dbReference>
<evidence type="ECO:0000313" key="4">
    <source>
        <dbReference type="Proteomes" id="UP001378188"/>
    </source>
</evidence>
<dbReference type="Pfam" id="PF00326">
    <property type="entry name" value="Peptidase_S9"/>
    <property type="match status" value="1"/>
</dbReference>
<feature type="domain" description="Peptidase S9 prolyl oligopeptidase catalytic" evidence="2">
    <location>
        <begin position="123"/>
        <end position="268"/>
    </location>
</feature>
<dbReference type="AlphaFoldDB" id="A0AAW9RMN8"/>
<dbReference type="Gene3D" id="3.40.50.1820">
    <property type="entry name" value="alpha/beta hydrolase"/>
    <property type="match status" value="1"/>
</dbReference>
<name>A0AAW9RMN8_9HYPH</name>
<dbReference type="PANTHER" id="PTHR22946:SF9">
    <property type="entry name" value="POLYKETIDE TRANSFERASE AF380"/>
    <property type="match status" value="1"/>
</dbReference>